<reference evidence="1 2" key="1">
    <citation type="journal article" date="2020" name="Cell">
        <title>Large-Scale Comparative Analyses of Tick Genomes Elucidate Their Genetic Diversity and Vector Capacities.</title>
        <authorList>
            <consortium name="Tick Genome and Microbiome Consortium (TIGMIC)"/>
            <person name="Jia N."/>
            <person name="Wang J."/>
            <person name="Shi W."/>
            <person name="Du L."/>
            <person name="Sun Y."/>
            <person name="Zhan W."/>
            <person name="Jiang J.F."/>
            <person name="Wang Q."/>
            <person name="Zhang B."/>
            <person name="Ji P."/>
            <person name="Bell-Sakyi L."/>
            <person name="Cui X.M."/>
            <person name="Yuan T.T."/>
            <person name="Jiang B.G."/>
            <person name="Yang W.F."/>
            <person name="Lam T.T."/>
            <person name="Chang Q.C."/>
            <person name="Ding S.J."/>
            <person name="Wang X.J."/>
            <person name="Zhu J.G."/>
            <person name="Ruan X.D."/>
            <person name="Zhao L."/>
            <person name="Wei J.T."/>
            <person name="Ye R.Z."/>
            <person name="Que T.C."/>
            <person name="Du C.H."/>
            <person name="Zhou Y.H."/>
            <person name="Cheng J.X."/>
            <person name="Dai P.F."/>
            <person name="Guo W.B."/>
            <person name="Han X.H."/>
            <person name="Huang E.J."/>
            <person name="Li L.F."/>
            <person name="Wei W."/>
            <person name="Gao Y.C."/>
            <person name="Liu J.Z."/>
            <person name="Shao H.Z."/>
            <person name="Wang X."/>
            <person name="Wang C.C."/>
            <person name="Yang T.C."/>
            <person name="Huo Q.B."/>
            <person name="Li W."/>
            <person name="Chen H.Y."/>
            <person name="Chen S.E."/>
            <person name="Zhou L.G."/>
            <person name="Ni X.B."/>
            <person name="Tian J.H."/>
            <person name="Sheng Y."/>
            <person name="Liu T."/>
            <person name="Pan Y.S."/>
            <person name="Xia L.Y."/>
            <person name="Li J."/>
            <person name="Zhao F."/>
            <person name="Cao W.C."/>
        </authorList>
    </citation>
    <scope>NUCLEOTIDE SEQUENCE [LARGE SCALE GENOMIC DNA]</scope>
    <source>
        <strain evidence="1">HaeL-2018</strain>
    </source>
</reference>
<name>A0A9J6GM26_HAELO</name>
<keyword evidence="2" id="KW-1185">Reference proteome</keyword>
<accession>A0A9J6GM26</accession>
<dbReference type="VEuPathDB" id="VectorBase:HLOH_046194"/>
<evidence type="ECO:0000313" key="2">
    <source>
        <dbReference type="Proteomes" id="UP000821853"/>
    </source>
</evidence>
<dbReference type="PANTHER" id="PTHR47272:SF2">
    <property type="entry name" value="PIGGYBAC TRANSPOSABLE ELEMENT-DERIVED PROTEIN 3-LIKE"/>
    <property type="match status" value="1"/>
</dbReference>
<dbReference type="PANTHER" id="PTHR47272">
    <property type="entry name" value="DDE_TNP_1_7 DOMAIN-CONTAINING PROTEIN"/>
    <property type="match status" value="1"/>
</dbReference>
<evidence type="ECO:0008006" key="3">
    <source>
        <dbReference type="Google" id="ProtNLM"/>
    </source>
</evidence>
<organism evidence="1 2">
    <name type="scientific">Haemaphysalis longicornis</name>
    <name type="common">Bush tick</name>
    <dbReference type="NCBI Taxonomy" id="44386"/>
    <lineage>
        <taxon>Eukaryota</taxon>
        <taxon>Metazoa</taxon>
        <taxon>Ecdysozoa</taxon>
        <taxon>Arthropoda</taxon>
        <taxon>Chelicerata</taxon>
        <taxon>Arachnida</taxon>
        <taxon>Acari</taxon>
        <taxon>Parasitiformes</taxon>
        <taxon>Ixodida</taxon>
        <taxon>Ixodoidea</taxon>
        <taxon>Ixodidae</taxon>
        <taxon>Haemaphysalinae</taxon>
        <taxon>Haemaphysalis</taxon>
    </lineage>
</organism>
<dbReference type="AlphaFoldDB" id="A0A9J6GM26"/>
<proteinExistence type="predicted"/>
<protein>
    <recommendedName>
        <fullName evidence="3">PiggyBac transposable element-derived protein domain-containing protein</fullName>
    </recommendedName>
</protein>
<dbReference type="OMA" id="CNERTHV"/>
<dbReference type="OrthoDB" id="6515644at2759"/>
<dbReference type="EMBL" id="JABSTR010000008">
    <property type="protein sequence ID" value="KAH9376403.1"/>
    <property type="molecule type" value="Genomic_DNA"/>
</dbReference>
<evidence type="ECO:0000313" key="1">
    <source>
        <dbReference type="EMBL" id="KAH9376403.1"/>
    </source>
</evidence>
<dbReference type="Proteomes" id="UP000821853">
    <property type="component" value="Unassembled WGS sequence"/>
</dbReference>
<gene>
    <name evidence="1" type="ORF">HPB48_010377</name>
</gene>
<sequence>MIFHLLNLAVVNAWLEYRKDTERLLIVSTKQLDLLDFTLVVIAALSDAESKPVTPKRLRPLASPLQPANRVDQVGQWPLHDESREQCTEKTRAMCEKRKVHLCLTKSRSCFKVFHTSN</sequence>
<comment type="caution">
    <text evidence="1">The sequence shown here is derived from an EMBL/GenBank/DDBJ whole genome shotgun (WGS) entry which is preliminary data.</text>
</comment>